<reference evidence="1 2" key="1">
    <citation type="submission" date="2018-06" db="EMBL/GenBank/DDBJ databases">
        <title>Comparative genomics of rhizobia nodulating Arachis hypogaea in China.</title>
        <authorList>
            <person name="Li Y."/>
        </authorList>
    </citation>
    <scope>NUCLEOTIDE SEQUENCE [LARGE SCALE GENOMIC DNA]</scope>
    <source>
        <strain evidence="1 2">CCBAU 51670</strain>
    </source>
</reference>
<evidence type="ECO:0000313" key="1">
    <source>
        <dbReference type="EMBL" id="QAU47419.1"/>
    </source>
</evidence>
<proteinExistence type="predicted"/>
<dbReference type="Proteomes" id="UP000288972">
    <property type="component" value="Chromosome"/>
</dbReference>
<dbReference type="EMBL" id="CP030053">
    <property type="protein sequence ID" value="QAU47419.1"/>
    <property type="molecule type" value="Genomic_DNA"/>
</dbReference>
<evidence type="ECO:0000313" key="2">
    <source>
        <dbReference type="Proteomes" id="UP000288972"/>
    </source>
</evidence>
<name>A0AAE5X269_9BRAD</name>
<gene>
    <name evidence="1" type="ORF">XH91_20090</name>
</gene>
<dbReference type="AlphaFoldDB" id="A0AAE5X269"/>
<sequence length="655" mass="69276">MKRILIGLIVAAVLAAGGWFGFNLYVRHRVTAEIEAAFEQVRSGGGKASHGKIGFDLPSRTLTIEDIDVEPGRPPLAGVKAASFKAVGVRQLDEAHIAADNVEIEGAELAIDGAAGAASMKLTYKIPRIALTGYSGPARMQGAPASDSIIDAYRFGLEQFAAMTAGSLSIPTITAAMTGITGGGTGDITYSGLTFRNIDHGKIETAKVERALVTINVQQPRPDKVTSGFSDATIDDFDANVVIAALNPEKTDDDSYRRVYRRISTAYDMTSTAGIGAKIGRILVEDIAYRPSKFRPAELLAVLPKDPSASQNPARMRELMEKLANIYEGARVGKVTLTDLSMNTPQGTGKLNAVTYSEGDFALEGLDAPAPQGQFKMERFALKSFSVTNLIRWAADLTKNAGRPPSPDQMLGLFGVLAGAEIKGVVAPFKNTKKLVTIDTMSLDWGQLVGSIPSKAHVVAKFVTPTDPSDPKQLPLMASGIDKLAIDLDLGAEWREASNSLALAPATLDIGGIARAQLGITLGNVPREVFSTDPAQLMGQAARIEAGSLAFSLRDNGGVEAAATQYARSKNVSRDAARQALADNVRAHREDIAADNPEAGAAVDAIAGFIETPGQTLVIKLTPRAKAPLMQIMQLLQTDPGNALAQFKIEASTGL</sequence>
<organism evidence="1 2">
    <name type="scientific">Bradyrhizobium guangzhouense</name>
    <dbReference type="NCBI Taxonomy" id="1325095"/>
    <lineage>
        <taxon>Bacteria</taxon>
        <taxon>Pseudomonadati</taxon>
        <taxon>Pseudomonadota</taxon>
        <taxon>Alphaproteobacteria</taxon>
        <taxon>Hyphomicrobiales</taxon>
        <taxon>Nitrobacteraceae</taxon>
        <taxon>Bradyrhizobium</taxon>
    </lineage>
</organism>
<protein>
    <submittedName>
        <fullName evidence="1">Uncharacterized protein</fullName>
    </submittedName>
</protein>
<dbReference type="RefSeq" id="WP_128952167.1">
    <property type="nucleotide sequence ID" value="NZ_CP030053.1"/>
</dbReference>
<dbReference type="KEGG" id="bgz:XH91_20090"/>
<accession>A0AAE5X269</accession>